<gene>
    <name evidence="5" type="primary">sauT</name>
    <name evidence="5" type="ORF">LMG21510_00492</name>
</gene>
<dbReference type="SUPFAM" id="SSF56801">
    <property type="entry name" value="Acetyl-CoA synthetase-like"/>
    <property type="match status" value="1"/>
</dbReference>
<dbReference type="InterPro" id="IPR000873">
    <property type="entry name" value="AMP-dep_synth/lig_dom"/>
</dbReference>
<proteinExistence type="inferred from homology"/>
<dbReference type="EC" id="6.2.1.-" evidence="5"/>
<feature type="domain" description="AMP-binding enzyme C-terminal" evidence="4">
    <location>
        <begin position="423"/>
        <end position="498"/>
    </location>
</feature>
<dbReference type="RefSeq" id="WP_224039386.1">
    <property type="nucleotide sequence ID" value="NZ_CAJZAH010000001.1"/>
</dbReference>
<dbReference type="PROSITE" id="PS00455">
    <property type="entry name" value="AMP_BINDING"/>
    <property type="match status" value="1"/>
</dbReference>
<evidence type="ECO:0000259" key="3">
    <source>
        <dbReference type="Pfam" id="PF00501"/>
    </source>
</evidence>
<feature type="domain" description="AMP-dependent synthetase/ligase" evidence="3">
    <location>
        <begin position="10"/>
        <end position="362"/>
    </location>
</feature>
<dbReference type="PANTHER" id="PTHR43201">
    <property type="entry name" value="ACYL-COA SYNTHETASE"/>
    <property type="match status" value="1"/>
</dbReference>
<evidence type="ECO:0000259" key="4">
    <source>
        <dbReference type="Pfam" id="PF13193"/>
    </source>
</evidence>
<sequence length="516" mass="55634">MQPNLTIRFGERRIDASTLEGNAARAATGFAELGLRAGDAVAVMLRNDLPYLELIVALDRLGVHLVAINWHFQLEEAGFILRDSGAKALVVHGDLLPGIASAVPGDMPVIVVPTPAEIVAAYRLPEAPALVPQALASRALAWPAWRDSFAPSAAERVPAVGSMLYTSGTTGRPKGVMRLPGTPAQHAGSLRVRAIASAARPGMRCAVVGPLYHAGPNAAARVALELAEEIVVLPRFDAELLLQAIARHRITHLSLVPIMLVRLLKLPEAVRVRYDVSSLENVTHGGSPCPPEVRRAIIAWWGPIVNETYGSTEAGLVTFATAADWLARPGTAGRPFPGTSIRILDEAGRELPPGEVGEIYVDTGDNALPFTYRHNEAQRRAIERDGYITNGDVGYLDADGYLYITDRKRDMIISGGVNIYPAEIEHALLANPHVADCAVFGIPDPEFGEAVAVAVVAAQDAALDAAAVRDWLRERVAGYKVPRHVEFHASLPRESMGKVFKNQLRAPHWERVGRKI</sequence>
<dbReference type="GO" id="GO:0016874">
    <property type="term" value="F:ligase activity"/>
    <property type="evidence" value="ECO:0007669"/>
    <property type="project" value="UniProtKB-KW"/>
</dbReference>
<comment type="similarity">
    <text evidence="1">Belongs to the ATP-dependent AMP-binding enzyme family.</text>
</comment>
<evidence type="ECO:0000313" key="6">
    <source>
        <dbReference type="Proteomes" id="UP000721236"/>
    </source>
</evidence>
<dbReference type="PANTHER" id="PTHR43201:SF5">
    <property type="entry name" value="MEDIUM-CHAIN ACYL-COA LIGASE ACSF2, MITOCHONDRIAL"/>
    <property type="match status" value="1"/>
</dbReference>
<dbReference type="InterPro" id="IPR042099">
    <property type="entry name" value="ANL_N_sf"/>
</dbReference>
<evidence type="ECO:0000313" key="5">
    <source>
        <dbReference type="EMBL" id="CAG9166682.1"/>
    </source>
</evidence>
<dbReference type="Proteomes" id="UP000721236">
    <property type="component" value="Unassembled WGS sequence"/>
</dbReference>
<dbReference type="Pfam" id="PF13193">
    <property type="entry name" value="AMP-binding_C"/>
    <property type="match status" value="1"/>
</dbReference>
<evidence type="ECO:0000256" key="2">
    <source>
        <dbReference type="ARBA" id="ARBA00022598"/>
    </source>
</evidence>
<comment type="caution">
    <text evidence="5">The sequence shown here is derived from an EMBL/GenBank/DDBJ whole genome shotgun (WGS) entry which is preliminary data.</text>
</comment>
<dbReference type="InterPro" id="IPR020845">
    <property type="entry name" value="AMP-binding_CS"/>
</dbReference>
<protein>
    <submittedName>
        <fullName evidence="5">Sulfoacetate--CoA ligase</fullName>
        <ecNumber evidence="5">6.2.1.-</ecNumber>
    </submittedName>
</protein>
<dbReference type="InterPro" id="IPR025110">
    <property type="entry name" value="AMP-bd_C"/>
</dbReference>
<keyword evidence="2 5" id="KW-0436">Ligase</keyword>
<keyword evidence="6" id="KW-1185">Reference proteome</keyword>
<reference evidence="5 6" key="1">
    <citation type="submission" date="2021-08" db="EMBL/GenBank/DDBJ databases">
        <authorList>
            <person name="Peeters C."/>
        </authorList>
    </citation>
    <scope>NUCLEOTIDE SEQUENCE [LARGE SCALE GENOMIC DNA]</scope>
    <source>
        <strain evidence="5 6">LMG 21510</strain>
    </source>
</reference>
<organism evidence="5 6">
    <name type="scientific">Cupriavidus respiraculi</name>
    <dbReference type="NCBI Taxonomy" id="195930"/>
    <lineage>
        <taxon>Bacteria</taxon>
        <taxon>Pseudomonadati</taxon>
        <taxon>Pseudomonadota</taxon>
        <taxon>Betaproteobacteria</taxon>
        <taxon>Burkholderiales</taxon>
        <taxon>Burkholderiaceae</taxon>
        <taxon>Cupriavidus</taxon>
    </lineage>
</organism>
<evidence type="ECO:0000256" key="1">
    <source>
        <dbReference type="ARBA" id="ARBA00006432"/>
    </source>
</evidence>
<dbReference type="InterPro" id="IPR045851">
    <property type="entry name" value="AMP-bd_C_sf"/>
</dbReference>
<accession>A0ABM8WH39</accession>
<dbReference type="Pfam" id="PF00501">
    <property type="entry name" value="AMP-binding"/>
    <property type="match status" value="1"/>
</dbReference>
<dbReference type="Gene3D" id="3.40.50.12780">
    <property type="entry name" value="N-terminal domain of ligase-like"/>
    <property type="match status" value="1"/>
</dbReference>
<dbReference type="EMBL" id="CAJZAH010000001">
    <property type="protein sequence ID" value="CAG9166682.1"/>
    <property type="molecule type" value="Genomic_DNA"/>
</dbReference>
<name>A0ABM8WH39_9BURK</name>
<dbReference type="Gene3D" id="3.30.300.30">
    <property type="match status" value="1"/>
</dbReference>